<dbReference type="EC" id="3.1.26.4" evidence="12"/>
<dbReference type="EMBL" id="CP049075">
    <property type="protein sequence ID" value="QLI05878.1"/>
    <property type="molecule type" value="Genomic_DNA"/>
</dbReference>
<feature type="domain" description="RNase H type-2" evidence="13">
    <location>
        <begin position="1"/>
        <end position="182"/>
    </location>
</feature>
<dbReference type="Proteomes" id="UP000509414">
    <property type="component" value="Chromosome"/>
</dbReference>
<evidence type="ECO:0000256" key="5">
    <source>
        <dbReference type="ARBA" id="ARBA00022490"/>
    </source>
</evidence>
<dbReference type="InterPro" id="IPR001352">
    <property type="entry name" value="RNase_HII/HIII"/>
</dbReference>
<evidence type="ECO:0000256" key="3">
    <source>
        <dbReference type="ARBA" id="ARBA00004496"/>
    </source>
</evidence>
<evidence type="ECO:0000256" key="10">
    <source>
        <dbReference type="ARBA" id="ARBA00023211"/>
    </source>
</evidence>
<keyword evidence="9 11" id="KW-0378">Hydrolase</keyword>
<feature type="binding site" evidence="11">
    <location>
        <position position="7"/>
    </location>
    <ligand>
        <name>a divalent metal cation</name>
        <dbReference type="ChEBI" id="CHEBI:60240"/>
    </ligand>
</feature>
<evidence type="ECO:0000256" key="4">
    <source>
        <dbReference type="ARBA" id="ARBA00008378"/>
    </source>
</evidence>
<feature type="binding site" evidence="11">
    <location>
        <position position="98"/>
    </location>
    <ligand>
        <name>a divalent metal cation</name>
        <dbReference type="ChEBI" id="CHEBI:60240"/>
    </ligand>
</feature>
<evidence type="ECO:0000256" key="7">
    <source>
        <dbReference type="ARBA" id="ARBA00022723"/>
    </source>
</evidence>
<keyword evidence="15" id="KW-1185">Reference proteome</keyword>
<dbReference type="GO" id="GO:0004523">
    <property type="term" value="F:RNA-DNA hybrid ribonuclease activity"/>
    <property type="evidence" value="ECO:0007669"/>
    <property type="project" value="UniProtKB-UniRule"/>
</dbReference>
<evidence type="ECO:0000256" key="2">
    <source>
        <dbReference type="ARBA" id="ARBA00004065"/>
    </source>
</evidence>
<evidence type="ECO:0000256" key="11">
    <source>
        <dbReference type="PROSITE-ProRule" id="PRU01319"/>
    </source>
</evidence>
<dbReference type="GO" id="GO:0003723">
    <property type="term" value="F:RNA binding"/>
    <property type="evidence" value="ECO:0007669"/>
    <property type="project" value="UniProtKB-UniRule"/>
</dbReference>
<dbReference type="GO" id="GO:0006298">
    <property type="term" value="P:mismatch repair"/>
    <property type="evidence" value="ECO:0007669"/>
    <property type="project" value="TreeGrafter"/>
</dbReference>
<evidence type="ECO:0000256" key="8">
    <source>
        <dbReference type="ARBA" id="ARBA00022759"/>
    </source>
</evidence>
<dbReference type="RefSeq" id="WP_179975017.1">
    <property type="nucleotide sequence ID" value="NZ_CP049075.1"/>
</dbReference>
<accession>A0A7H9CL02</accession>
<evidence type="ECO:0000256" key="6">
    <source>
        <dbReference type="ARBA" id="ARBA00022722"/>
    </source>
</evidence>
<comment type="similarity">
    <text evidence="4">Belongs to the RNase HII family. RnhC subfamily.</text>
</comment>
<evidence type="ECO:0000259" key="13">
    <source>
        <dbReference type="PROSITE" id="PS51975"/>
    </source>
</evidence>
<dbReference type="InterPro" id="IPR022898">
    <property type="entry name" value="RNase_HII"/>
</dbReference>
<dbReference type="PANTHER" id="PTHR10954">
    <property type="entry name" value="RIBONUCLEASE H2 SUBUNIT A"/>
    <property type="match status" value="1"/>
</dbReference>
<dbReference type="GO" id="GO:0043137">
    <property type="term" value="P:DNA replication, removal of RNA primer"/>
    <property type="evidence" value="ECO:0007669"/>
    <property type="project" value="TreeGrafter"/>
</dbReference>
<comment type="subcellular location">
    <subcellularLocation>
        <location evidence="3">Cytoplasm</location>
    </subcellularLocation>
</comment>
<name>A0A7H9CL02_9BACT</name>
<dbReference type="AlphaFoldDB" id="A0A7H9CL02"/>
<dbReference type="Pfam" id="PF01351">
    <property type="entry name" value="RNase_HII"/>
    <property type="match status" value="2"/>
</dbReference>
<dbReference type="GO" id="GO:0032299">
    <property type="term" value="C:ribonuclease H2 complex"/>
    <property type="evidence" value="ECO:0007669"/>
    <property type="project" value="TreeGrafter"/>
</dbReference>
<proteinExistence type="inferred from homology"/>
<evidence type="ECO:0000256" key="9">
    <source>
        <dbReference type="ARBA" id="ARBA00022801"/>
    </source>
</evidence>
<dbReference type="Gene3D" id="3.30.420.10">
    <property type="entry name" value="Ribonuclease H-like superfamily/Ribonuclease H"/>
    <property type="match status" value="1"/>
</dbReference>
<keyword evidence="8 11" id="KW-0255">Endonuclease</keyword>
<dbReference type="SUPFAM" id="SSF53098">
    <property type="entry name" value="Ribonuclease H-like"/>
    <property type="match status" value="1"/>
</dbReference>
<dbReference type="GO" id="GO:0046872">
    <property type="term" value="F:metal ion binding"/>
    <property type="evidence" value="ECO:0007669"/>
    <property type="project" value="UniProtKB-KW"/>
</dbReference>
<comment type="cofactor">
    <cofactor evidence="11">
        <name>Mn(2+)</name>
        <dbReference type="ChEBI" id="CHEBI:29035"/>
    </cofactor>
    <cofactor evidence="11">
        <name>Mg(2+)</name>
        <dbReference type="ChEBI" id="CHEBI:18420"/>
    </cofactor>
    <text evidence="11">Manganese or magnesium. Binds 1 divalent metal ion per monomer in the absence of substrate. May bind a second metal ion after substrate binding.</text>
</comment>
<feature type="binding site" evidence="11">
    <location>
        <position position="6"/>
    </location>
    <ligand>
        <name>a divalent metal cation</name>
        <dbReference type="ChEBI" id="CHEBI:60240"/>
    </ligand>
</feature>
<reference evidence="14 15" key="1">
    <citation type="submission" date="2020-02" db="EMBL/GenBank/DDBJ databases">
        <title>Complete genome sequence of the novel Campylobacter species Candidatus Campylobacter infans.</title>
        <authorList>
            <person name="Duim B."/>
            <person name="Zomer A."/>
            <person name="van der Graaf L."/>
            <person name="Wagenaar J."/>
        </authorList>
    </citation>
    <scope>NUCLEOTIDE SEQUENCE [LARGE SCALE GENOMIC DNA]</scope>
    <source>
        <strain evidence="14 15">19S00001</strain>
    </source>
</reference>
<organism evidence="14 15">
    <name type="scientific">Candidatus Campylobacter infans</name>
    <dbReference type="NCBI Taxonomy" id="2561898"/>
    <lineage>
        <taxon>Bacteria</taxon>
        <taxon>Pseudomonadati</taxon>
        <taxon>Campylobacterota</taxon>
        <taxon>Epsilonproteobacteria</taxon>
        <taxon>Campylobacterales</taxon>
        <taxon>Campylobacteraceae</taxon>
        <taxon>Campylobacter</taxon>
    </lineage>
</organism>
<keyword evidence="7 11" id="KW-0479">Metal-binding</keyword>
<evidence type="ECO:0000256" key="1">
    <source>
        <dbReference type="ARBA" id="ARBA00000077"/>
    </source>
</evidence>
<protein>
    <recommendedName>
        <fullName evidence="12">Ribonuclease</fullName>
        <ecNumber evidence="12">3.1.26.4</ecNumber>
    </recommendedName>
</protein>
<dbReference type="InterPro" id="IPR024567">
    <property type="entry name" value="RNase_HII/HIII_dom"/>
</dbReference>
<dbReference type="PROSITE" id="PS51975">
    <property type="entry name" value="RNASE_H_2"/>
    <property type="match status" value="1"/>
</dbReference>
<dbReference type="NCBIfam" id="NF000595">
    <property type="entry name" value="PRK00015.1-3"/>
    <property type="match status" value="1"/>
</dbReference>
<dbReference type="PANTHER" id="PTHR10954:SF23">
    <property type="entry name" value="RIBONUCLEASE"/>
    <property type="match status" value="1"/>
</dbReference>
<dbReference type="CDD" id="cd07182">
    <property type="entry name" value="RNase_HII_bacteria_HII_like"/>
    <property type="match status" value="1"/>
</dbReference>
<comment type="function">
    <text evidence="2 12">Endonuclease that specifically degrades the RNA of RNA-DNA hybrids.</text>
</comment>
<keyword evidence="10" id="KW-0464">Manganese</keyword>
<gene>
    <name evidence="14" type="primary">rnhB</name>
    <name evidence="14" type="ORF">CINF_1393</name>
</gene>
<evidence type="ECO:0000256" key="12">
    <source>
        <dbReference type="RuleBase" id="RU003515"/>
    </source>
</evidence>
<dbReference type="GO" id="GO:0005737">
    <property type="term" value="C:cytoplasm"/>
    <property type="evidence" value="ECO:0007669"/>
    <property type="project" value="UniProtKB-SubCell"/>
</dbReference>
<evidence type="ECO:0000313" key="14">
    <source>
        <dbReference type="EMBL" id="QLI05878.1"/>
    </source>
</evidence>
<keyword evidence="5" id="KW-0963">Cytoplasm</keyword>
<sequence>MLCGIDEAGRGALAGELVVAGCAFKPGFDDELSALVADSKILSEKKREQIYNEILPKCDYLVLFFSNNIIDERGLSWCLKRALMTLEAHFKGYDLLFDGNCNYGESLVKTMIKADKLIAQVSAASIIAKVSRDRQMRRFSALYPLFDYDKHKGYGTKAHLQALAKYGKNELTRRSFRRSLFD</sequence>
<dbReference type="InterPro" id="IPR012337">
    <property type="entry name" value="RNaseH-like_sf"/>
</dbReference>
<dbReference type="KEGG" id="cinf:CINF_1393"/>
<dbReference type="InterPro" id="IPR036397">
    <property type="entry name" value="RNaseH_sf"/>
</dbReference>
<evidence type="ECO:0000313" key="15">
    <source>
        <dbReference type="Proteomes" id="UP000509414"/>
    </source>
</evidence>
<comment type="catalytic activity">
    <reaction evidence="1 11 12">
        <text>Endonucleolytic cleavage to 5'-phosphomonoester.</text>
        <dbReference type="EC" id="3.1.26.4"/>
    </reaction>
</comment>
<keyword evidence="6 11" id="KW-0540">Nuclease</keyword>